<dbReference type="EMBL" id="AOME01000063">
    <property type="protein sequence ID" value="EMA51885.1"/>
    <property type="molecule type" value="Genomic_DNA"/>
</dbReference>
<accession>M0N5B1</accession>
<dbReference type="STRING" id="1227456.C450_12008"/>
<name>M0N5B1_9EURY</name>
<dbReference type="OrthoDB" id="206387at2157"/>
<feature type="compositionally biased region" description="Basic and acidic residues" evidence="1">
    <location>
        <begin position="699"/>
        <end position="709"/>
    </location>
</feature>
<reference evidence="2 3" key="1">
    <citation type="journal article" date="2014" name="PLoS Genet.">
        <title>Phylogenetically driven sequencing of extremely halophilic archaea reveals strategies for static and dynamic osmo-response.</title>
        <authorList>
            <person name="Becker E.A."/>
            <person name="Seitzer P.M."/>
            <person name="Tritt A."/>
            <person name="Larsen D."/>
            <person name="Krusor M."/>
            <person name="Yao A.I."/>
            <person name="Wu D."/>
            <person name="Madern D."/>
            <person name="Eisen J.A."/>
            <person name="Darling A.E."/>
            <person name="Facciotti M.T."/>
        </authorList>
    </citation>
    <scope>NUCLEOTIDE SEQUENCE [LARGE SCALE GENOMIC DNA]</scope>
    <source>
        <strain evidence="2 3">DSM 8989</strain>
    </source>
</reference>
<gene>
    <name evidence="2" type="ORF">C450_12008</name>
</gene>
<comment type="caution">
    <text evidence="2">The sequence shown here is derived from an EMBL/GenBank/DDBJ whole genome shotgun (WGS) entry which is preliminary data.</text>
</comment>
<organism evidence="2 3">
    <name type="scientific">Halococcus salifodinae DSM 8989</name>
    <dbReference type="NCBI Taxonomy" id="1227456"/>
    <lineage>
        <taxon>Archaea</taxon>
        <taxon>Methanobacteriati</taxon>
        <taxon>Methanobacteriota</taxon>
        <taxon>Stenosarchaea group</taxon>
        <taxon>Halobacteria</taxon>
        <taxon>Halobacteriales</taxon>
        <taxon>Halococcaceae</taxon>
        <taxon>Halococcus</taxon>
    </lineage>
</organism>
<evidence type="ECO:0000313" key="2">
    <source>
        <dbReference type="EMBL" id="EMA51885.1"/>
    </source>
</evidence>
<sequence>MVAAHRHGIVATTLLIALLITTAGLPLASATITDHHAADRAYQVEPDPPNNTTVVHEDPATADDDGNVSEVQGWLSSRLGETLVDCSAGLEVGNYDACNQSENYPDWLDKYVNVTRSSDSETNKTTEFQRARENQTEYANDVQRFRRTVEQYRAARRNGNTERAQRLARRAQRISRQVNETGTQLTRDYRTIDNGTSQNLSVAVTTTNATTQNVTTVAESVSVAQFRNTTITATAADRQISFTDPLRVSGRLTMSNGTPLADRTIVLQAGGQTRRTTTDGAGRYAISYRPTLPSLDTRRVSVRYRPTNQSVFRSNRTSVPVTIRQVQSNVRAQATPQRVGFGDLVSVFGQVTANGTGVRSIPVAISVDGQELQLTDGDRVRTAANGRFRQAQQLPADIDTGRQTVRVALPFEDRALGNATTSVPITVTSTPTVLATNVSQQSVNGSAVGGPIVRVEGRLAANGEPLPNRTVTVGLSNSTTDVTTDENGSYTTNVTVPQAVFAGQTGSVTTMVGVTYDGTGTNLESSRRRASIQLTVPTQSSGILERFVNAFGALPVTYRLLIGLGVVFLVGYAVHRLREWIGLGGTGNSPSEMPMADDGESATDARARSRSLLETARDRLSDGDSVHAVGLAYAAVRRALEYDFDRASTYTHWEFFEAYRERDVGERRGTALRRLTELYERATFSQRSLTTEMASSALDEARTVADRDGQSTADESDAETDPDPESES</sequence>
<feature type="region of interest" description="Disordered" evidence="1">
    <location>
        <begin position="588"/>
        <end position="608"/>
    </location>
</feature>
<feature type="region of interest" description="Disordered" evidence="1">
    <location>
        <begin position="689"/>
        <end position="728"/>
    </location>
</feature>
<evidence type="ECO:0000313" key="3">
    <source>
        <dbReference type="Proteomes" id="UP000011625"/>
    </source>
</evidence>
<dbReference type="Proteomes" id="UP000011625">
    <property type="component" value="Unassembled WGS sequence"/>
</dbReference>
<feature type="region of interest" description="Disordered" evidence="1">
    <location>
        <begin position="42"/>
        <end position="68"/>
    </location>
</feature>
<protein>
    <recommendedName>
        <fullName evidence="4">DUF4129 domain-containing protein</fullName>
    </recommendedName>
</protein>
<dbReference type="RefSeq" id="WP_005043625.1">
    <property type="nucleotide sequence ID" value="NZ_AOME01000063.1"/>
</dbReference>
<dbReference type="InterPro" id="IPR008969">
    <property type="entry name" value="CarboxyPept-like_regulatory"/>
</dbReference>
<dbReference type="PATRIC" id="fig|1227456.3.peg.2434"/>
<feature type="compositionally biased region" description="Acidic residues" evidence="1">
    <location>
        <begin position="714"/>
        <end position="728"/>
    </location>
</feature>
<keyword evidence="3" id="KW-1185">Reference proteome</keyword>
<proteinExistence type="predicted"/>
<evidence type="ECO:0008006" key="4">
    <source>
        <dbReference type="Google" id="ProtNLM"/>
    </source>
</evidence>
<dbReference type="AlphaFoldDB" id="M0N5B1"/>
<evidence type="ECO:0000256" key="1">
    <source>
        <dbReference type="SAM" id="MobiDB-lite"/>
    </source>
</evidence>
<dbReference type="SUPFAM" id="SSF49464">
    <property type="entry name" value="Carboxypeptidase regulatory domain-like"/>
    <property type="match status" value="2"/>
</dbReference>